<dbReference type="GO" id="GO:0140098">
    <property type="term" value="F:catalytic activity, acting on RNA"/>
    <property type="evidence" value="ECO:0007669"/>
    <property type="project" value="UniProtKB-ARBA"/>
</dbReference>
<reference evidence="6 7" key="1">
    <citation type="journal article" date="2015" name="Nature">
        <title>rRNA introns, odd ribosomes, and small enigmatic genomes across a large radiation of phyla.</title>
        <authorList>
            <person name="Brown C.T."/>
            <person name="Hug L.A."/>
            <person name="Thomas B.C."/>
            <person name="Sharon I."/>
            <person name="Castelle C.J."/>
            <person name="Singh A."/>
            <person name="Wilkins M.J."/>
            <person name="Williams K.H."/>
            <person name="Banfield J.F."/>
        </authorList>
    </citation>
    <scope>NUCLEOTIDE SEQUENCE [LARGE SCALE GENOMIC DNA]</scope>
</reference>
<name>A0A0G1GL91_9BACT</name>
<dbReference type="EC" id="5.4.99.-" evidence="4"/>
<evidence type="ECO:0000256" key="4">
    <source>
        <dbReference type="RuleBase" id="RU362028"/>
    </source>
</evidence>
<dbReference type="InterPro" id="IPR006225">
    <property type="entry name" value="PsdUridine_synth_RluC/D"/>
</dbReference>
<dbReference type="PANTHER" id="PTHR21600:SF44">
    <property type="entry name" value="RIBOSOMAL LARGE SUBUNIT PSEUDOURIDINE SYNTHASE D"/>
    <property type="match status" value="1"/>
</dbReference>
<dbReference type="CDD" id="cd02869">
    <property type="entry name" value="PseudoU_synth_RluA_like"/>
    <property type="match status" value="1"/>
</dbReference>
<dbReference type="GO" id="GO:0009982">
    <property type="term" value="F:pseudouridine synthase activity"/>
    <property type="evidence" value="ECO:0007669"/>
    <property type="project" value="InterPro"/>
</dbReference>
<evidence type="ECO:0000256" key="1">
    <source>
        <dbReference type="ARBA" id="ARBA00010876"/>
    </source>
</evidence>
<evidence type="ECO:0000256" key="3">
    <source>
        <dbReference type="PIRSR" id="PIRSR606225-1"/>
    </source>
</evidence>
<accession>A0A0G1GL91</accession>
<dbReference type="InterPro" id="IPR006224">
    <property type="entry name" value="PsdUridine_synth_RluA-like_CS"/>
</dbReference>
<evidence type="ECO:0000256" key="2">
    <source>
        <dbReference type="ARBA" id="ARBA00023235"/>
    </source>
</evidence>
<comment type="similarity">
    <text evidence="1 4">Belongs to the pseudouridine synthase RluA family.</text>
</comment>
<protein>
    <recommendedName>
        <fullName evidence="4">Pseudouridine synthase</fullName>
        <ecNumber evidence="4">5.4.99.-</ecNumber>
    </recommendedName>
</protein>
<dbReference type="AlphaFoldDB" id="A0A0G1GL91"/>
<dbReference type="GO" id="GO:0000455">
    <property type="term" value="P:enzyme-directed rRNA pseudouridine synthesis"/>
    <property type="evidence" value="ECO:0007669"/>
    <property type="project" value="TreeGrafter"/>
</dbReference>
<dbReference type="PROSITE" id="PS01129">
    <property type="entry name" value="PSI_RLU"/>
    <property type="match status" value="1"/>
</dbReference>
<sequence>MTPVILYQDDDILVLNKPSGMVVNRAESVKGETVEEWIEKNSEFRIQNSECIEKDENSEFISRAGIVHRIDKETSGILLVAKNPAAFIKLQRQFKEHEVKKTYLALVHGTMSEEGEIRAPVGRLPWNRERFGIVPGGKESVTRFKRIQNSEFRIQNNRIPLSLVEVYPETGRTHQIRVHFKYLGHPLVGDYLYAGRKQSREDRMWAPRVMLHAWKMTFAHPRTGKPLAYEAPIPDDMKRIIKSEARSTKSEINSNA</sequence>
<dbReference type="EMBL" id="LCHM01000049">
    <property type="protein sequence ID" value="KKT35726.1"/>
    <property type="molecule type" value="Genomic_DNA"/>
</dbReference>
<dbReference type="SUPFAM" id="SSF55120">
    <property type="entry name" value="Pseudouridine synthase"/>
    <property type="match status" value="1"/>
</dbReference>
<evidence type="ECO:0000313" key="6">
    <source>
        <dbReference type="EMBL" id="KKT35726.1"/>
    </source>
</evidence>
<organism evidence="6 7">
    <name type="scientific">Candidatus Gottesmanbacteria bacterium GW2011_GWB1_44_11c</name>
    <dbReference type="NCBI Taxonomy" id="1618447"/>
    <lineage>
        <taxon>Bacteria</taxon>
        <taxon>Candidatus Gottesmaniibacteriota</taxon>
    </lineage>
</organism>
<feature type="active site" evidence="3">
    <location>
        <position position="71"/>
    </location>
</feature>
<dbReference type="PANTHER" id="PTHR21600">
    <property type="entry name" value="MITOCHONDRIAL RNA PSEUDOURIDINE SYNTHASE"/>
    <property type="match status" value="1"/>
</dbReference>
<dbReference type="Proteomes" id="UP000034617">
    <property type="component" value="Unassembled WGS sequence"/>
</dbReference>
<dbReference type="InterPro" id="IPR050188">
    <property type="entry name" value="RluA_PseudoU_synthase"/>
</dbReference>
<dbReference type="Pfam" id="PF00849">
    <property type="entry name" value="PseudoU_synth_2"/>
    <property type="match status" value="1"/>
</dbReference>
<evidence type="ECO:0000259" key="5">
    <source>
        <dbReference type="Pfam" id="PF00849"/>
    </source>
</evidence>
<proteinExistence type="inferred from homology"/>
<dbReference type="GO" id="GO:0003723">
    <property type="term" value="F:RNA binding"/>
    <property type="evidence" value="ECO:0007669"/>
    <property type="project" value="InterPro"/>
</dbReference>
<comment type="function">
    <text evidence="4">Responsible for synthesis of pseudouridine from uracil.</text>
</comment>
<dbReference type="PATRIC" id="fig|1618447.3.peg.1014"/>
<dbReference type="NCBIfam" id="TIGR00005">
    <property type="entry name" value="rluA_subfam"/>
    <property type="match status" value="1"/>
</dbReference>
<evidence type="ECO:0000313" key="7">
    <source>
        <dbReference type="Proteomes" id="UP000034617"/>
    </source>
</evidence>
<dbReference type="InterPro" id="IPR020103">
    <property type="entry name" value="PsdUridine_synth_cat_dom_sf"/>
</dbReference>
<keyword evidence="2 4" id="KW-0413">Isomerase</keyword>
<gene>
    <name evidence="6" type="ORF">UW22_C0049G0006</name>
</gene>
<comment type="caution">
    <text evidence="6">The sequence shown here is derived from an EMBL/GenBank/DDBJ whole genome shotgun (WGS) entry which is preliminary data.</text>
</comment>
<comment type="catalytic activity">
    <reaction evidence="4">
        <text>a uridine in RNA = a pseudouridine in RNA</text>
        <dbReference type="Rhea" id="RHEA:48348"/>
        <dbReference type="Rhea" id="RHEA-COMP:12068"/>
        <dbReference type="Rhea" id="RHEA-COMP:12069"/>
        <dbReference type="ChEBI" id="CHEBI:65314"/>
        <dbReference type="ChEBI" id="CHEBI:65315"/>
    </reaction>
</comment>
<dbReference type="Gene3D" id="3.30.2350.10">
    <property type="entry name" value="Pseudouridine synthase"/>
    <property type="match status" value="1"/>
</dbReference>
<feature type="domain" description="Pseudouridine synthase RsuA/RluA-like" evidence="5">
    <location>
        <begin position="11"/>
        <end position="181"/>
    </location>
</feature>
<dbReference type="InterPro" id="IPR006145">
    <property type="entry name" value="PsdUridine_synth_RsuA/RluA"/>
</dbReference>